<evidence type="ECO:0000313" key="2">
    <source>
        <dbReference type="Proteomes" id="UP000009248"/>
    </source>
</evidence>
<protein>
    <submittedName>
        <fullName evidence="1">Uncharacterized protein</fullName>
    </submittedName>
</protein>
<name>O10376_NPVOP</name>
<organism evidence="1 2">
    <name type="scientific">Orgyia pseudotsugata multicapsid polyhedrosis virus</name>
    <name type="common">OpMNPV</name>
    <dbReference type="NCBI Taxonomy" id="262177"/>
    <lineage>
        <taxon>Viruses</taxon>
        <taxon>Viruses incertae sedis</taxon>
        <taxon>Naldaviricetes</taxon>
        <taxon>Lefavirales</taxon>
        <taxon>Baculoviridae</taxon>
        <taxon>Alphabaculovirus</taxon>
        <taxon>Alphabaculovirus orpseudotsugatae</taxon>
    </lineage>
</organism>
<dbReference type="KEGG" id="vg:911991"/>
<organismHost>
    <name type="scientific">Orgyia pseudotsugata</name>
    <name type="common">Douglas-fir tussock moth</name>
    <dbReference type="NCBI Taxonomy" id="33414"/>
</organismHost>
<accession>O10376</accession>
<dbReference type="RefSeq" id="NP_046306.1">
    <property type="nucleotide sequence ID" value="NC_001875.2"/>
</dbReference>
<dbReference type="Proteomes" id="UP000009248">
    <property type="component" value="Segment"/>
</dbReference>
<reference evidence="1 2" key="1">
    <citation type="journal article" date="1997" name="Virology">
        <title>The sequence of the Orgyia pseudotsugata multinucleocapsid nuclear polyhedrosis virus genome.</title>
        <authorList>
            <person name="Ahrens C.H."/>
            <person name="Russell R.L."/>
            <person name="Funk C.J."/>
            <person name="Evans J.T."/>
            <person name="Harwood S.H."/>
            <person name="Rohrmann G.F."/>
        </authorList>
    </citation>
    <scope>NUCLEOTIDE SEQUENCE [LARGE SCALE GENOMIC DNA]</scope>
</reference>
<evidence type="ECO:0000313" key="1">
    <source>
        <dbReference type="EMBL" id="AAC59149.1"/>
    </source>
</evidence>
<dbReference type="PIR" id="T10419">
    <property type="entry name" value="T10419"/>
</dbReference>
<dbReference type="GeneID" id="911991"/>
<dbReference type="EMBL" id="U75930">
    <property type="protein sequence ID" value="AAC59149.1"/>
    <property type="molecule type" value="Genomic_DNA"/>
</dbReference>
<proteinExistence type="predicted"/>
<sequence>MYGANVASTTILLNCVFMFANKHLYTRWPPHHQLFCTAKKHAFARGPIHSTNSTFRRLFYINSLHRCIRSKYTTTH</sequence>
<keyword evidence="2" id="KW-1185">Reference proteome</keyword>